<evidence type="ECO:0000256" key="4">
    <source>
        <dbReference type="ARBA" id="ARBA00022692"/>
    </source>
</evidence>
<keyword evidence="3" id="KW-1003">Cell membrane</keyword>
<evidence type="ECO:0000313" key="14">
    <source>
        <dbReference type="Proteomes" id="UP000092461"/>
    </source>
</evidence>
<evidence type="ECO:0000256" key="9">
    <source>
        <dbReference type="ARBA" id="ARBA00023224"/>
    </source>
</evidence>
<dbReference type="EMBL" id="AJWK01013567">
    <property type="status" value="NOT_ANNOTATED_CDS"/>
    <property type="molecule type" value="Genomic_DNA"/>
</dbReference>
<evidence type="ECO:0000256" key="6">
    <source>
        <dbReference type="ARBA" id="ARBA00023040"/>
    </source>
</evidence>
<keyword evidence="6 10" id="KW-0297">G-protein coupled receptor</keyword>
<feature type="transmembrane region" description="Helical" evidence="11">
    <location>
        <begin position="163"/>
        <end position="181"/>
    </location>
</feature>
<dbReference type="GO" id="GO:0005886">
    <property type="term" value="C:plasma membrane"/>
    <property type="evidence" value="ECO:0007669"/>
    <property type="project" value="UniProtKB-SubCell"/>
</dbReference>
<dbReference type="VEuPathDB" id="VectorBase:LLONM1_007981"/>
<keyword evidence="14" id="KW-1185">Reference proteome</keyword>
<feature type="transmembrane region" description="Helical" evidence="11">
    <location>
        <begin position="88"/>
        <end position="109"/>
    </location>
</feature>
<dbReference type="VEuPathDB" id="VectorBase:LLOJ004282"/>
<evidence type="ECO:0000256" key="5">
    <source>
        <dbReference type="ARBA" id="ARBA00022989"/>
    </source>
</evidence>
<keyword evidence="4 10" id="KW-0812">Transmembrane</keyword>
<keyword evidence="8 10" id="KW-0675">Receptor</keyword>
<dbReference type="PRINTS" id="PR01012">
    <property type="entry name" value="NRPEPTIDEYR"/>
</dbReference>
<name>A0A1B0GI77_LUTLO</name>
<dbReference type="GO" id="GO:0004983">
    <property type="term" value="F:neuropeptide Y receptor activity"/>
    <property type="evidence" value="ECO:0007669"/>
    <property type="project" value="InterPro"/>
</dbReference>
<dbReference type="InterPro" id="IPR000611">
    <property type="entry name" value="NPY_rcpt"/>
</dbReference>
<keyword evidence="9 10" id="KW-0807">Transducer</keyword>
<dbReference type="Gene3D" id="1.20.1070.10">
    <property type="entry name" value="Rhodopsin 7-helix transmembrane proteins"/>
    <property type="match status" value="1"/>
</dbReference>
<feature type="domain" description="G-protein coupled receptors family 1 profile" evidence="12">
    <location>
        <begin position="101"/>
        <end position="303"/>
    </location>
</feature>
<evidence type="ECO:0000259" key="12">
    <source>
        <dbReference type="PROSITE" id="PS50262"/>
    </source>
</evidence>
<dbReference type="SUPFAM" id="SSF81321">
    <property type="entry name" value="Family A G protein-coupled receptor-like"/>
    <property type="match status" value="1"/>
</dbReference>
<accession>A0A1B0GI77</accession>
<feature type="transmembrane region" description="Helical" evidence="11">
    <location>
        <begin position="249"/>
        <end position="273"/>
    </location>
</feature>
<organism evidence="13 14">
    <name type="scientific">Lutzomyia longipalpis</name>
    <name type="common">Sand fly</name>
    <dbReference type="NCBI Taxonomy" id="7200"/>
    <lineage>
        <taxon>Eukaryota</taxon>
        <taxon>Metazoa</taxon>
        <taxon>Ecdysozoa</taxon>
        <taxon>Arthropoda</taxon>
        <taxon>Hexapoda</taxon>
        <taxon>Insecta</taxon>
        <taxon>Pterygota</taxon>
        <taxon>Neoptera</taxon>
        <taxon>Endopterygota</taxon>
        <taxon>Diptera</taxon>
        <taxon>Nematocera</taxon>
        <taxon>Psychodoidea</taxon>
        <taxon>Psychodidae</taxon>
        <taxon>Lutzomyia</taxon>
        <taxon>Lutzomyia</taxon>
    </lineage>
</organism>
<dbReference type="EnsemblMetazoa" id="LLOJ004282-RA">
    <property type="protein sequence ID" value="LLOJ004282-PA"/>
    <property type="gene ID" value="LLOJ004282"/>
</dbReference>
<dbReference type="Pfam" id="PF00001">
    <property type="entry name" value="7tm_1"/>
    <property type="match status" value="1"/>
</dbReference>
<dbReference type="PANTHER" id="PTHR24238:SF73">
    <property type="entry name" value="RYAMIDE RECEPTOR"/>
    <property type="match status" value="1"/>
</dbReference>
<sequence>MGSEGLLHELFGINKSKPNYVLDKTIADIYATSYPYLNEDFIGQYSINRTFFANGDHRKFYNETEDCSSGYNSHDTILSSSYFQTMVYFLYISILLMALIGNGIVCFIVQSSPRMKTVTNYFLFNLALGDILMSVFCVPFSFVPTILLQFWPFGTVLCHLVNYSQAISVLVSAYTLVAISVDRYIVIMWPLRPRITKRYAKCIIGVVWVIALVTAFPIIIVSKLYQPEGWHQKCDKYICREDWSEDSQYFYYTLALMTLQFVIPIFVLCFTYIRIAIAVWGKRPPGEAENSRDQKMARSKRKVDAMKSLVKYDEKNAVKMSKKFTYKRNYIC</sequence>
<comment type="subcellular location">
    <subcellularLocation>
        <location evidence="1">Cell membrane</location>
        <topology evidence="1">Multi-pass membrane protein</topology>
    </subcellularLocation>
</comment>
<evidence type="ECO:0000256" key="10">
    <source>
        <dbReference type="RuleBase" id="RU000688"/>
    </source>
</evidence>
<proteinExistence type="inferred from homology"/>
<keyword evidence="5 11" id="KW-1133">Transmembrane helix</keyword>
<dbReference type="Proteomes" id="UP000092461">
    <property type="component" value="Unassembled WGS sequence"/>
</dbReference>
<keyword evidence="7 11" id="KW-0472">Membrane</keyword>
<evidence type="ECO:0000256" key="7">
    <source>
        <dbReference type="ARBA" id="ARBA00023136"/>
    </source>
</evidence>
<evidence type="ECO:0000313" key="13">
    <source>
        <dbReference type="EnsemblMetazoa" id="LLOJ004282-PA"/>
    </source>
</evidence>
<feature type="transmembrane region" description="Helical" evidence="11">
    <location>
        <begin position="121"/>
        <end position="143"/>
    </location>
</feature>
<reference evidence="13" key="1">
    <citation type="submission" date="2020-05" db="UniProtKB">
        <authorList>
            <consortium name="EnsemblMetazoa"/>
        </authorList>
    </citation>
    <scope>IDENTIFICATION</scope>
    <source>
        <strain evidence="13">Jacobina</strain>
    </source>
</reference>
<protein>
    <recommendedName>
        <fullName evidence="12">G-protein coupled receptors family 1 profile domain-containing protein</fullName>
    </recommendedName>
</protein>
<dbReference type="PROSITE" id="PS50262">
    <property type="entry name" value="G_PROTEIN_RECEP_F1_2"/>
    <property type="match status" value="1"/>
</dbReference>
<evidence type="ECO:0000256" key="8">
    <source>
        <dbReference type="ARBA" id="ARBA00023170"/>
    </source>
</evidence>
<dbReference type="PROSITE" id="PS00237">
    <property type="entry name" value="G_PROTEIN_RECEP_F1_1"/>
    <property type="match status" value="1"/>
</dbReference>
<dbReference type="AlphaFoldDB" id="A0A1B0GI77"/>
<evidence type="ECO:0000256" key="3">
    <source>
        <dbReference type="ARBA" id="ARBA00022475"/>
    </source>
</evidence>
<comment type="similarity">
    <text evidence="2 10">Belongs to the G-protein coupled receptor 1 family.</text>
</comment>
<evidence type="ECO:0000256" key="1">
    <source>
        <dbReference type="ARBA" id="ARBA00004651"/>
    </source>
</evidence>
<feature type="transmembrane region" description="Helical" evidence="11">
    <location>
        <begin position="202"/>
        <end position="221"/>
    </location>
</feature>
<dbReference type="InterPro" id="IPR000276">
    <property type="entry name" value="GPCR_Rhodpsn"/>
</dbReference>
<evidence type="ECO:0000256" key="11">
    <source>
        <dbReference type="SAM" id="Phobius"/>
    </source>
</evidence>
<dbReference type="InterPro" id="IPR017452">
    <property type="entry name" value="GPCR_Rhodpsn_7TM"/>
</dbReference>
<dbReference type="PANTHER" id="PTHR24238">
    <property type="entry name" value="G-PROTEIN COUPLED RECEPTOR"/>
    <property type="match status" value="1"/>
</dbReference>
<evidence type="ECO:0000256" key="2">
    <source>
        <dbReference type="ARBA" id="ARBA00010663"/>
    </source>
</evidence>
<dbReference type="PRINTS" id="PR00237">
    <property type="entry name" value="GPCRRHODOPSN"/>
</dbReference>